<dbReference type="Gene3D" id="3.40.50.720">
    <property type="entry name" value="NAD(P)-binding Rossmann-like Domain"/>
    <property type="match status" value="1"/>
</dbReference>
<keyword evidence="3" id="KW-1185">Reference proteome</keyword>
<reference evidence="2" key="1">
    <citation type="submission" date="2021-02" db="EMBL/GenBank/DDBJ databases">
        <title>First Annotated Genome of the Yellow-green Alga Tribonema minus.</title>
        <authorList>
            <person name="Mahan K.M."/>
        </authorList>
    </citation>
    <scope>NUCLEOTIDE SEQUENCE</scope>
    <source>
        <strain evidence="2">UTEX B ZZ1240</strain>
    </source>
</reference>
<dbReference type="GO" id="GO:0008202">
    <property type="term" value="P:steroid metabolic process"/>
    <property type="evidence" value="ECO:0007669"/>
    <property type="project" value="TreeGrafter"/>
</dbReference>
<comment type="similarity">
    <text evidence="1">Belongs to the short-chain dehydrogenases/reductases (SDR) family.</text>
</comment>
<dbReference type="SUPFAM" id="SSF51735">
    <property type="entry name" value="NAD(P)-binding Rossmann-fold domains"/>
    <property type="match status" value="1"/>
</dbReference>
<dbReference type="AlphaFoldDB" id="A0A836CJE8"/>
<comment type="caution">
    <text evidence="2">The sequence shown here is derived from an EMBL/GenBank/DDBJ whole genome shotgun (WGS) entry which is preliminary data.</text>
</comment>
<accession>A0A836CJE8</accession>
<evidence type="ECO:0000313" key="2">
    <source>
        <dbReference type="EMBL" id="KAG5185711.1"/>
    </source>
</evidence>
<dbReference type="OrthoDB" id="3592703at2759"/>
<organism evidence="2 3">
    <name type="scientific">Tribonema minus</name>
    <dbReference type="NCBI Taxonomy" id="303371"/>
    <lineage>
        <taxon>Eukaryota</taxon>
        <taxon>Sar</taxon>
        <taxon>Stramenopiles</taxon>
        <taxon>Ochrophyta</taxon>
        <taxon>PX clade</taxon>
        <taxon>Xanthophyceae</taxon>
        <taxon>Tribonematales</taxon>
        <taxon>Tribonemataceae</taxon>
        <taxon>Tribonema</taxon>
    </lineage>
</organism>
<protein>
    <submittedName>
        <fullName evidence="2">Putative 11-cis retinol dehydrogenase</fullName>
    </submittedName>
</protein>
<evidence type="ECO:0000256" key="1">
    <source>
        <dbReference type="RuleBase" id="RU000363"/>
    </source>
</evidence>
<dbReference type="InterPro" id="IPR002347">
    <property type="entry name" value="SDR_fam"/>
</dbReference>
<dbReference type="PRINTS" id="PR00080">
    <property type="entry name" value="SDRFAMILY"/>
</dbReference>
<sequence>MLDLTGRWVLVTGCDPGGIGELAMQQLISRGANVLAFVFTEKGAVQARAAGAALACTFDLRDGAALRAASKEALEACQGKLWAVVHNAGVTQAGHFAYQTMDNFRNIMEVNFFAVVELTRQVLPAIADGQGRIVIVSSVDGMISIGGNSPYDASKHAVDSLATVLRLELEPFGVKVSVICPTGMQTQLLSRFTETRRQTWKASAAPLRCSDTWFTETRRQTWKASAARDPDAWFKRIYSEEWLERSIASADATIARYAEPPQEAADHIVHAVSAVAPRMRYLAGRSARVVFWALWSMPESWCHWATNKLLGRMPGPGAPLPAQ</sequence>
<name>A0A836CJE8_9STRA</name>
<dbReference type="InterPro" id="IPR036291">
    <property type="entry name" value="NAD(P)-bd_dom_sf"/>
</dbReference>
<dbReference type="PANTHER" id="PTHR43313:SF1">
    <property type="entry name" value="3BETA-HYDROXYSTEROID DEHYDROGENASE DHS-16"/>
    <property type="match status" value="1"/>
</dbReference>
<dbReference type="Pfam" id="PF00106">
    <property type="entry name" value="adh_short"/>
    <property type="match status" value="1"/>
</dbReference>
<dbReference type="PANTHER" id="PTHR43313">
    <property type="entry name" value="SHORT-CHAIN DEHYDROGENASE/REDUCTASE FAMILY 9C"/>
    <property type="match status" value="1"/>
</dbReference>
<dbReference type="PRINTS" id="PR00081">
    <property type="entry name" value="GDHRDH"/>
</dbReference>
<proteinExistence type="inferred from homology"/>
<dbReference type="GO" id="GO:0016491">
    <property type="term" value="F:oxidoreductase activity"/>
    <property type="evidence" value="ECO:0007669"/>
    <property type="project" value="TreeGrafter"/>
</dbReference>
<dbReference type="EMBL" id="JAFCMP010000124">
    <property type="protein sequence ID" value="KAG5185711.1"/>
    <property type="molecule type" value="Genomic_DNA"/>
</dbReference>
<gene>
    <name evidence="2" type="ORF">JKP88DRAFT_311539</name>
</gene>
<dbReference type="Proteomes" id="UP000664859">
    <property type="component" value="Unassembled WGS sequence"/>
</dbReference>
<evidence type="ECO:0000313" key="3">
    <source>
        <dbReference type="Proteomes" id="UP000664859"/>
    </source>
</evidence>